<sequence length="205" mass="23694">MKGTVKHRVIEAALDLFYERGYHGVSVDDIVQQAGTSKGGFYHNFKSKEALLYDIHDVFISHVLTETKQAMLQSTTPIEQIQQMLYAFTNVFDVYKRHITVFYNESVYLKGAYEQAINDKRTQYRKLFEAVLATGKEQQMFRAELHTTITAMAIIGMVNWTYKWYQQDGALTMTQITHYFNDVILHGIVTPTYAATIFFSTQQTD</sequence>
<keyword evidence="1" id="KW-0805">Transcription regulation</keyword>
<proteinExistence type="predicted"/>
<dbReference type="AlphaFoldDB" id="A0A1C0YD11"/>
<dbReference type="GO" id="GO:0003677">
    <property type="term" value="F:DNA binding"/>
    <property type="evidence" value="ECO:0007669"/>
    <property type="project" value="UniProtKB-UniRule"/>
</dbReference>
<reference evidence="6 7" key="1">
    <citation type="submission" date="2016-07" db="EMBL/GenBank/DDBJ databases">
        <title>Caryophanon tenue genome sequencing.</title>
        <authorList>
            <person name="Verma A."/>
            <person name="Pal Y."/>
            <person name="Krishnamurthi S."/>
        </authorList>
    </citation>
    <scope>NUCLEOTIDE SEQUENCE [LARGE SCALE GENOMIC DNA]</scope>
    <source>
        <strain evidence="6 7">DSM 14152</strain>
    </source>
</reference>
<dbReference type="Gene3D" id="1.10.10.60">
    <property type="entry name" value="Homeodomain-like"/>
    <property type="match status" value="1"/>
</dbReference>
<evidence type="ECO:0000256" key="3">
    <source>
        <dbReference type="ARBA" id="ARBA00023163"/>
    </source>
</evidence>
<dbReference type="EMBL" id="MASJ01000017">
    <property type="protein sequence ID" value="OCS85035.1"/>
    <property type="molecule type" value="Genomic_DNA"/>
</dbReference>
<dbReference type="OrthoDB" id="9814200at2"/>
<evidence type="ECO:0000256" key="2">
    <source>
        <dbReference type="ARBA" id="ARBA00023125"/>
    </source>
</evidence>
<dbReference type="PROSITE" id="PS50977">
    <property type="entry name" value="HTH_TETR_2"/>
    <property type="match status" value="1"/>
</dbReference>
<dbReference type="RefSeq" id="WP_066545282.1">
    <property type="nucleotide sequence ID" value="NZ_MASJ01000017.1"/>
</dbReference>
<keyword evidence="2 4" id="KW-0238">DNA-binding</keyword>
<keyword evidence="3" id="KW-0804">Transcription</keyword>
<dbReference type="Proteomes" id="UP000093199">
    <property type="component" value="Unassembled WGS sequence"/>
</dbReference>
<protein>
    <submittedName>
        <fullName evidence="6">TetR family transcriptional regulator</fullName>
    </submittedName>
</protein>
<dbReference type="InterPro" id="IPR036271">
    <property type="entry name" value="Tet_transcr_reg_TetR-rel_C_sf"/>
</dbReference>
<evidence type="ECO:0000256" key="1">
    <source>
        <dbReference type="ARBA" id="ARBA00023015"/>
    </source>
</evidence>
<dbReference type="PANTHER" id="PTHR43479">
    <property type="entry name" value="ACREF/ENVCD OPERON REPRESSOR-RELATED"/>
    <property type="match status" value="1"/>
</dbReference>
<name>A0A1C0YD11_9BACL</name>
<dbReference type="InterPro" id="IPR009057">
    <property type="entry name" value="Homeodomain-like_sf"/>
</dbReference>
<evidence type="ECO:0000313" key="7">
    <source>
        <dbReference type="Proteomes" id="UP000093199"/>
    </source>
</evidence>
<dbReference type="SUPFAM" id="SSF48498">
    <property type="entry name" value="Tetracyclin repressor-like, C-terminal domain"/>
    <property type="match status" value="1"/>
</dbReference>
<dbReference type="PANTHER" id="PTHR43479:SF11">
    <property type="entry name" value="ACREF_ENVCD OPERON REPRESSOR-RELATED"/>
    <property type="match status" value="1"/>
</dbReference>
<dbReference type="PRINTS" id="PR00455">
    <property type="entry name" value="HTHTETR"/>
</dbReference>
<dbReference type="SUPFAM" id="SSF46689">
    <property type="entry name" value="Homeodomain-like"/>
    <property type="match status" value="1"/>
</dbReference>
<gene>
    <name evidence="6" type="ORF">A6M13_14230</name>
</gene>
<evidence type="ECO:0000313" key="6">
    <source>
        <dbReference type="EMBL" id="OCS85035.1"/>
    </source>
</evidence>
<dbReference type="Pfam" id="PF00440">
    <property type="entry name" value="TetR_N"/>
    <property type="match status" value="1"/>
</dbReference>
<dbReference type="GO" id="GO:0045892">
    <property type="term" value="P:negative regulation of DNA-templated transcription"/>
    <property type="evidence" value="ECO:0007669"/>
    <property type="project" value="UniProtKB-ARBA"/>
</dbReference>
<keyword evidence="7" id="KW-1185">Reference proteome</keyword>
<dbReference type="InterPro" id="IPR041490">
    <property type="entry name" value="KstR2_TetR_C"/>
</dbReference>
<organism evidence="6 7">
    <name type="scientific">Caryophanon tenue</name>
    <dbReference type="NCBI Taxonomy" id="33978"/>
    <lineage>
        <taxon>Bacteria</taxon>
        <taxon>Bacillati</taxon>
        <taxon>Bacillota</taxon>
        <taxon>Bacilli</taxon>
        <taxon>Bacillales</taxon>
        <taxon>Caryophanaceae</taxon>
        <taxon>Caryophanon</taxon>
    </lineage>
</organism>
<evidence type="ECO:0000256" key="4">
    <source>
        <dbReference type="PROSITE-ProRule" id="PRU00335"/>
    </source>
</evidence>
<evidence type="ECO:0000259" key="5">
    <source>
        <dbReference type="PROSITE" id="PS50977"/>
    </source>
</evidence>
<dbReference type="STRING" id="33978.A6M13_14230"/>
<dbReference type="FunFam" id="1.10.10.60:FF:000141">
    <property type="entry name" value="TetR family transcriptional regulator"/>
    <property type="match status" value="1"/>
</dbReference>
<dbReference type="Gene3D" id="1.10.357.10">
    <property type="entry name" value="Tetracycline Repressor, domain 2"/>
    <property type="match status" value="1"/>
</dbReference>
<accession>A0A1C0YD11</accession>
<dbReference type="InterPro" id="IPR001647">
    <property type="entry name" value="HTH_TetR"/>
</dbReference>
<dbReference type="InterPro" id="IPR050624">
    <property type="entry name" value="HTH-type_Tx_Regulator"/>
</dbReference>
<feature type="DNA-binding region" description="H-T-H motif" evidence="4">
    <location>
        <begin position="26"/>
        <end position="45"/>
    </location>
</feature>
<feature type="domain" description="HTH tetR-type" evidence="5">
    <location>
        <begin position="3"/>
        <end position="63"/>
    </location>
</feature>
<dbReference type="Pfam" id="PF17932">
    <property type="entry name" value="TetR_C_24"/>
    <property type="match status" value="1"/>
</dbReference>
<comment type="caution">
    <text evidence="6">The sequence shown here is derived from an EMBL/GenBank/DDBJ whole genome shotgun (WGS) entry which is preliminary data.</text>
</comment>